<proteinExistence type="inferred from homology"/>
<evidence type="ECO:0000313" key="2">
    <source>
        <dbReference type="EMBL" id="KAG0274207.1"/>
    </source>
</evidence>
<keyword evidence="3" id="KW-1185">Reference proteome</keyword>
<dbReference type="Gene3D" id="1.25.40.10">
    <property type="entry name" value="Tetratricopeptide repeat domain"/>
    <property type="match status" value="1"/>
</dbReference>
<comment type="similarity">
    <text evidence="1">Belongs to the sel-1 family.</text>
</comment>
<gene>
    <name evidence="2" type="ORF">BGZ95_010009</name>
</gene>
<dbReference type="AlphaFoldDB" id="A0AAD4DC54"/>
<evidence type="ECO:0000256" key="1">
    <source>
        <dbReference type="ARBA" id="ARBA00038101"/>
    </source>
</evidence>
<dbReference type="EMBL" id="JAAAIL010000636">
    <property type="protein sequence ID" value="KAG0274207.1"/>
    <property type="molecule type" value="Genomic_DNA"/>
</dbReference>
<protein>
    <recommendedName>
        <fullName evidence="4">HCP-like protein</fullName>
    </recommendedName>
</protein>
<reference evidence="2" key="1">
    <citation type="journal article" date="2020" name="Fungal Divers.">
        <title>Resolving the Mortierellaceae phylogeny through synthesis of multi-gene phylogenetics and phylogenomics.</title>
        <authorList>
            <person name="Vandepol N."/>
            <person name="Liber J."/>
            <person name="Desiro A."/>
            <person name="Na H."/>
            <person name="Kennedy M."/>
            <person name="Barry K."/>
            <person name="Grigoriev I.V."/>
            <person name="Miller A.N."/>
            <person name="O'Donnell K."/>
            <person name="Stajich J.E."/>
            <person name="Bonito G."/>
        </authorList>
    </citation>
    <scope>NUCLEOTIDE SEQUENCE</scope>
    <source>
        <strain evidence="2">NRRL 28262</strain>
    </source>
</reference>
<evidence type="ECO:0000313" key="3">
    <source>
        <dbReference type="Proteomes" id="UP001194580"/>
    </source>
</evidence>
<dbReference type="InterPro" id="IPR011990">
    <property type="entry name" value="TPR-like_helical_dom_sf"/>
</dbReference>
<organism evidence="2 3">
    <name type="scientific">Linnemannia exigua</name>
    <dbReference type="NCBI Taxonomy" id="604196"/>
    <lineage>
        <taxon>Eukaryota</taxon>
        <taxon>Fungi</taxon>
        <taxon>Fungi incertae sedis</taxon>
        <taxon>Mucoromycota</taxon>
        <taxon>Mortierellomycotina</taxon>
        <taxon>Mortierellomycetes</taxon>
        <taxon>Mortierellales</taxon>
        <taxon>Mortierellaceae</taxon>
        <taxon>Linnemannia</taxon>
    </lineage>
</organism>
<name>A0AAD4DC54_9FUNG</name>
<dbReference type="PANTHER" id="PTHR11102">
    <property type="entry name" value="SEL-1-LIKE PROTEIN"/>
    <property type="match status" value="1"/>
</dbReference>
<evidence type="ECO:0008006" key="4">
    <source>
        <dbReference type="Google" id="ProtNLM"/>
    </source>
</evidence>
<comment type="caution">
    <text evidence="2">The sequence shown here is derived from an EMBL/GenBank/DDBJ whole genome shotgun (WGS) entry which is preliminary data.</text>
</comment>
<accession>A0AAD4DC54</accession>
<sequence length="267" mass="30009">MKLQFDDSQERLQGFRSAHKSQRPSTATTALELVGAIFIACQVGDYDSQLHFIFWEDIRQAFENALNVRVGTKMVLFLRGQDYRFLEPRRIACVPGVILDVVVESAYSQPPDGAQDDGAGITKDLVQTIIGASRGDIENQVAVRDLYRKNQGVKRDYRAALNWYITAADQGHLRAQYCIGLLYTNNNNLESFGEPKRPNDDSDKGNHGIPTDYPKALEWFVKAARQGLVEVQVMAAILIIARYDASVEDFDQETTSAIVQWIFNADN</sequence>
<dbReference type="InterPro" id="IPR050767">
    <property type="entry name" value="Sel1_AlgK"/>
</dbReference>
<dbReference type="Pfam" id="PF08238">
    <property type="entry name" value="Sel1"/>
    <property type="match status" value="2"/>
</dbReference>
<dbReference type="PANTHER" id="PTHR11102:SF160">
    <property type="entry name" value="ERAD-ASSOCIATED E3 UBIQUITIN-PROTEIN LIGASE COMPONENT HRD3"/>
    <property type="match status" value="1"/>
</dbReference>
<dbReference type="InterPro" id="IPR006597">
    <property type="entry name" value="Sel1-like"/>
</dbReference>
<dbReference type="SUPFAM" id="SSF81901">
    <property type="entry name" value="HCP-like"/>
    <property type="match status" value="1"/>
</dbReference>
<dbReference type="Proteomes" id="UP001194580">
    <property type="component" value="Unassembled WGS sequence"/>
</dbReference>